<name>A0A542E5F7_9MICO</name>
<evidence type="ECO:0000256" key="2">
    <source>
        <dbReference type="SAM" id="Phobius"/>
    </source>
</evidence>
<keyword evidence="2" id="KW-0812">Transmembrane</keyword>
<reference evidence="3 4" key="1">
    <citation type="submission" date="2019-06" db="EMBL/GenBank/DDBJ databases">
        <title>Sequencing the genomes of 1000 actinobacteria strains.</title>
        <authorList>
            <person name="Klenk H.-P."/>
        </authorList>
    </citation>
    <scope>NUCLEOTIDE SEQUENCE [LARGE SCALE GENOMIC DNA]</scope>
    <source>
        <strain evidence="3 4">DSM 18607</strain>
    </source>
</reference>
<keyword evidence="4" id="KW-1185">Reference proteome</keyword>
<evidence type="ECO:0000256" key="1">
    <source>
        <dbReference type="SAM" id="MobiDB-lite"/>
    </source>
</evidence>
<dbReference type="Pfam" id="PF06240">
    <property type="entry name" value="COXG"/>
    <property type="match status" value="1"/>
</dbReference>
<dbReference type="InterPro" id="IPR023393">
    <property type="entry name" value="START-like_dom_sf"/>
</dbReference>
<dbReference type="InterPro" id="IPR010419">
    <property type="entry name" value="CO_DH_gsu"/>
</dbReference>
<feature type="compositionally biased region" description="Low complexity" evidence="1">
    <location>
        <begin position="89"/>
        <end position="99"/>
    </location>
</feature>
<keyword evidence="2" id="KW-1133">Transmembrane helix</keyword>
<evidence type="ECO:0000313" key="3">
    <source>
        <dbReference type="EMBL" id="TQJ10509.1"/>
    </source>
</evidence>
<dbReference type="OrthoDB" id="9808623at2"/>
<feature type="transmembrane region" description="Helical" evidence="2">
    <location>
        <begin position="256"/>
        <end position="274"/>
    </location>
</feature>
<dbReference type="Gene3D" id="3.30.530.20">
    <property type="match status" value="1"/>
</dbReference>
<feature type="region of interest" description="Disordered" evidence="1">
    <location>
        <begin position="81"/>
        <end position="102"/>
    </location>
</feature>
<feature type="compositionally biased region" description="Low complexity" evidence="1">
    <location>
        <begin position="154"/>
        <end position="184"/>
    </location>
</feature>
<gene>
    <name evidence="3" type="ORF">FB458_3635</name>
</gene>
<accession>A0A542E5F7</accession>
<dbReference type="SUPFAM" id="SSF55961">
    <property type="entry name" value="Bet v1-like"/>
    <property type="match status" value="1"/>
</dbReference>
<comment type="caution">
    <text evidence="3">The sequence shown here is derived from an EMBL/GenBank/DDBJ whole genome shotgun (WGS) entry which is preliminary data.</text>
</comment>
<feature type="region of interest" description="Disordered" evidence="1">
    <location>
        <begin position="212"/>
        <end position="238"/>
    </location>
</feature>
<proteinExistence type="predicted"/>
<dbReference type="RefSeq" id="WP_141849725.1">
    <property type="nucleotide sequence ID" value="NZ_VFMN01000001.1"/>
</dbReference>
<dbReference type="Proteomes" id="UP000317893">
    <property type="component" value="Unassembled WGS sequence"/>
</dbReference>
<dbReference type="CDD" id="cd07823">
    <property type="entry name" value="SRPBCC_5"/>
    <property type="match status" value="1"/>
</dbReference>
<organism evidence="3 4">
    <name type="scientific">Lapillicoccus jejuensis</name>
    <dbReference type="NCBI Taxonomy" id="402171"/>
    <lineage>
        <taxon>Bacteria</taxon>
        <taxon>Bacillati</taxon>
        <taxon>Actinomycetota</taxon>
        <taxon>Actinomycetes</taxon>
        <taxon>Micrococcales</taxon>
        <taxon>Intrasporangiaceae</taxon>
        <taxon>Lapillicoccus</taxon>
    </lineage>
</organism>
<keyword evidence="2" id="KW-0472">Membrane</keyword>
<dbReference type="PANTHER" id="PTHR38588">
    <property type="entry name" value="BLL0334 PROTEIN"/>
    <property type="match status" value="1"/>
</dbReference>
<protein>
    <submittedName>
        <fullName evidence="3">Carbon monoxide dehydrogenase subunit G</fullName>
    </submittedName>
</protein>
<dbReference type="EMBL" id="VFMN01000001">
    <property type="protein sequence ID" value="TQJ10509.1"/>
    <property type="molecule type" value="Genomic_DNA"/>
</dbReference>
<sequence length="279" mass="27424">MELHHTFTVPADPGTTWQTFMDLEGVAGCFPGAVVTGVDGDSFTGTVKVKLGPIALQYAGQGRFVERDDATHKAVIEATGKDKRGNGTAGATATITVSDGEGGGSSVEVVTDLAVTGKPAQFGRGVMQDVSDKLLGQFVACLERRFTADEADGGSDAASAGAATAAAPEPAAPADAAGSTAPAGSSAAATTTAAASGAGAAPAAVSTAEAPVQHVGTGAAPLRTPARPAPRPAPAASEDDALDLGSAVIPVLLRSYGGYAAAAVVGILLGWLLGRSRSR</sequence>
<dbReference type="AlphaFoldDB" id="A0A542E5F7"/>
<evidence type="ECO:0000313" key="4">
    <source>
        <dbReference type="Proteomes" id="UP000317893"/>
    </source>
</evidence>
<feature type="region of interest" description="Disordered" evidence="1">
    <location>
        <begin position="150"/>
        <end position="184"/>
    </location>
</feature>
<dbReference type="PANTHER" id="PTHR38588:SF1">
    <property type="entry name" value="BLL0334 PROTEIN"/>
    <property type="match status" value="1"/>
</dbReference>